<dbReference type="InterPro" id="IPR036390">
    <property type="entry name" value="WH_DNA-bd_sf"/>
</dbReference>
<dbReference type="Pfam" id="PF02319">
    <property type="entry name" value="WHD_E2F_TDP"/>
    <property type="match status" value="2"/>
</dbReference>
<protein>
    <submittedName>
        <fullName evidence="8">Transcription factor E2F8</fullName>
    </submittedName>
</protein>
<evidence type="ECO:0000256" key="3">
    <source>
        <dbReference type="ARBA" id="ARBA00023125"/>
    </source>
</evidence>
<sequence>MMKSPDRKALGTLCNNIPVSPTANLKLLTKVASELVSPVRSVKAVVKNANTKETDPRTRKDKSLGILCDRFLAMFPLNLPDGCQVMEICLDRVAEKLGIVKRRIYDIINILESLHMASKVAKNRYQWHGCKNLQATLSQLKAMAIEYGINEKLQDIQRKQKSGSRLVSGPTCCCSSRDLQHGSCAAPPNTGGDKPSSDGFFSDERTLGVMCLKFIMLFLASHQSSARINLDLATRMLVSEAAEVTERRLWGMKVDCHSSSSDKPCDLGSKTCKCMLRLKTKVRRLYDIANVLTSLGLITKIETSTNSMRKPVFVYTGPPVKINPGQSIQSFSFKNFVSANSFEDDEGVENKLNTNQKRKDSKFKGGPPEKIPRISSDHNISVRVRQCETSSNVSARHVSGYPQYQCSLDDILQVAGQELEKIRSSEELEAAQKMSNARKKLSFSRCHSDSCIQPPATSQTGSRKVEYKSINPNNIAMNEDVSGTENRKSVCITLSDSKAKRFTITRKLVEVPVHAIPRKLSNDGSFNLRNITPMQAQTLSTLFGISNKQLQNDGSKPHSNQLLVSAQADIVNNNKPIVQSNLSVNNLNKPVGNTIKSTPASSVAAGELFRAIKVGNVAYLVPFVTSMVNK</sequence>
<dbReference type="GO" id="GO:0000978">
    <property type="term" value="F:RNA polymerase II cis-regulatory region sequence-specific DNA binding"/>
    <property type="evidence" value="ECO:0007669"/>
    <property type="project" value="InterPro"/>
</dbReference>
<dbReference type="GO" id="GO:0000981">
    <property type="term" value="F:DNA-binding transcription factor activity, RNA polymerase II-specific"/>
    <property type="evidence" value="ECO:0007669"/>
    <property type="project" value="TreeGrafter"/>
</dbReference>
<proteinExistence type="inferred from homology"/>
<evidence type="ECO:0000256" key="2">
    <source>
        <dbReference type="ARBA" id="ARBA00023015"/>
    </source>
</evidence>
<dbReference type="OrthoDB" id="5318at2759"/>
<feature type="domain" description="E2F/DP family winged-helix DNA-binding" evidence="6">
    <location>
        <begin position="202"/>
        <end position="317"/>
    </location>
</feature>
<keyword evidence="7" id="KW-1185">Reference proteome</keyword>
<dbReference type="RefSeq" id="XP_026273168.1">
    <property type="nucleotide sequence ID" value="XM_026417383.2"/>
</dbReference>
<evidence type="ECO:0000256" key="4">
    <source>
        <dbReference type="ARBA" id="ARBA00023163"/>
    </source>
</evidence>
<accession>A0A6J1RXV8</accession>
<dbReference type="InterPro" id="IPR015633">
    <property type="entry name" value="E2F"/>
</dbReference>
<dbReference type="SMART" id="SM01372">
    <property type="entry name" value="E2F_TDP"/>
    <property type="match status" value="2"/>
</dbReference>
<evidence type="ECO:0000259" key="6">
    <source>
        <dbReference type="SMART" id="SM01372"/>
    </source>
</evidence>
<keyword evidence="3 5" id="KW-0238">DNA-binding</keyword>
<comment type="subcellular location">
    <subcellularLocation>
        <location evidence="5">Nucleus</location>
    </subcellularLocation>
</comment>
<feature type="domain" description="E2F/DP family winged-helix DNA-binding" evidence="6">
    <location>
        <begin position="59"/>
        <end position="129"/>
    </location>
</feature>
<dbReference type="Gene3D" id="1.10.10.10">
    <property type="entry name" value="Winged helix-like DNA-binding domain superfamily/Winged helix DNA-binding domain"/>
    <property type="match status" value="2"/>
</dbReference>
<evidence type="ECO:0000313" key="7">
    <source>
        <dbReference type="Proteomes" id="UP000504606"/>
    </source>
</evidence>
<reference evidence="8" key="1">
    <citation type="submission" date="2025-08" db="UniProtKB">
        <authorList>
            <consortium name="RefSeq"/>
        </authorList>
    </citation>
    <scope>IDENTIFICATION</scope>
    <source>
        <tissue evidence="8">Whole organism</tissue>
    </source>
</reference>
<dbReference type="PANTHER" id="PTHR12081">
    <property type="entry name" value="TRANSCRIPTION FACTOR E2F"/>
    <property type="match status" value="1"/>
</dbReference>
<gene>
    <name evidence="8" type="primary">LOC113202932</name>
</gene>
<dbReference type="GO" id="GO:0090575">
    <property type="term" value="C:RNA polymerase II transcription regulator complex"/>
    <property type="evidence" value="ECO:0007669"/>
    <property type="project" value="TreeGrafter"/>
</dbReference>
<dbReference type="InterPro" id="IPR003316">
    <property type="entry name" value="E2F_WHTH_DNA-bd_dom"/>
</dbReference>
<keyword evidence="2 5" id="KW-0805">Transcription regulation</keyword>
<comment type="similarity">
    <text evidence="1 5">Belongs to the E2F/DP family.</text>
</comment>
<dbReference type="Proteomes" id="UP000504606">
    <property type="component" value="Unplaced"/>
</dbReference>
<dbReference type="PANTHER" id="PTHR12081:SF7">
    <property type="entry name" value="TRANSCRIPTION FACTOR EFL-3"/>
    <property type="match status" value="1"/>
</dbReference>
<dbReference type="InterPro" id="IPR036388">
    <property type="entry name" value="WH-like_DNA-bd_sf"/>
</dbReference>
<organism evidence="7 8">
    <name type="scientific">Frankliniella occidentalis</name>
    <name type="common">Western flower thrips</name>
    <name type="synonym">Euthrips occidentalis</name>
    <dbReference type="NCBI Taxonomy" id="133901"/>
    <lineage>
        <taxon>Eukaryota</taxon>
        <taxon>Metazoa</taxon>
        <taxon>Ecdysozoa</taxon>
        <taxon>Arthropoda</taxon>
        <taxon>Hexapoda</taxon>
        <taxon>Insecta</taxon>
        <taxon>Pterygota</taxon>
        <taxon>Neoptera</taxon>
        <taxon>Paraneoptera</taxon>
        <taxon>Thysanoptera</taxon>
        <taxon>Terebrantia</taxon>
        <taxon>Thripoidea</taxon>
        <taxon>Thripidae</taxon>
        <taxon>Frankliniella</taxon>
    </lineage>
</organism>
<keyword evidence="4 5" id="KW-0804">Transcription</keyword>
<dbReference type="SUPFAM" id="SSF46785">
    <property type="entry name" value="Winged helix' DNA-binding domain"/>
    <property type="match status" value="2"/>
</dbReference>
<name>A0A6J1RXV8_FRAOC</name>
<dbReference type="GeneID" id="113202932"/>
<evidence type="ECO:0000256" key="5">
    <source>
        <dbReference type="RuleBase" id="RU003796"/>
    </source>
</evidence>
<evidence type="ECO:0000313" key="8">
    <source>
        <dbReference type="RefSeq" id="XP_026273168.1"/>
    </source>
</evidence>
<dbReference type="AlphaFoldDB" id="A0A6J1RXV8"/>
<evidence type="ECO:0000256" key="1">
    <source>
        <dbReference type="ARBA" id="ARBA00010940"/>
    </source>
</evidence>
<dbReference type="KEGG" id="foc:113202932"/>
<keyword evidence="5" id="KW-0539">Nucleus</keyword>